<dbReference type="GO" id="GO:0005789">
    <property type="term" value="C:endoplasmic reticulum membrane"/>
    <property type="evidence" value="ECO:0007669"/>
    <property type="project" value="UniProtKB-SubCell"/>
</dbReference>
<feature type="domain" description="Cytochrome b5 heme-binding" evidence="13">
    <location>
        <begin position="129"/>
        <end position="205"/>
    </location>
</feature>
<keyword evidence="8 12" id="KW-1133">Transmembrane helix</keyword>
<dbReference type="PROSITE" id="PS50255">
    <property type="entry name" value="CYTOCHROME_B5_2"/>
    <property type="match status" value="2"/>
</dbReference>
<keyword evidence="3 12" id="KW-0349">Heme</keyword>
<dbReference type="PANTHER" id="PTHR19359:SF129">
    <property type="entry name" value="CYTOCHROME B5 ISOFORM B"/>
    <property type="match status" value="1"/>
</dbReference>
<dbReference type="InterPro" id="IPR050668">
    <property type="entry name" value="Cytochrome_b5"/>
</dbReference>
<dbReference type="Pfam" id="PF00173">
    <property type="entry name" value="Cyt-b5"/>
    <property type="match status" value="2"/>
</dbReference>
<name>A0A5C7I3B0_9ROSI</name>
<dbReference type="Proteomes" id="UP000323000">
    <property type="component" value="Chromosome 4"/>
</dbReference>
<dbReference type="InterPro" id="IPR018506">
    <property type="entry name" value="Cyt_B5_heme-BS"/>
</dbReference>
<evidence type="ECO:0000256" key="5">
    <source>
        <dbReference type="ARBA" id="ARBA00022723"/>
    </source>
</evidence>
<evidence type="ECO:0000256" key="3">
    <source>
        <dbReference type="ARBA" id="ARBA00022617"/>
    </source>
</evidence>
<keyword evidence="10 12" id="KW-0472">Membrane</keyword>
<keyword evidence="6" id="KW-0256">Endoplasmic reticulum</keyword>
<comment type="subcellular location">
    <subcellularLocation>
        <location evidence="1">Endoplasmic reticulum membrane</location>
        <topology evidence="1">Single-pass membrane protein</topology>
        <orientation evidence="1">Cytoplasmic side</orientation>
    </subcellularLocation>
</comment>
<keyword evidence="5 12" id="KW-0479">Metal-binding</keyword>
<feature type="transmembrane region" description="Helical" evidence="12">
    <location>
        <begin position="235"/>
        <end position="254"/>
    </location>
</feature>
<reference evidence="15" key="1">
    <citation type="journal article" date="2019" name="Gigascience">
        <title>De novo genome assembly of the endangered Acer yangbiense, a plant species with extremely small populations endemic to Yunnan Province, China.</title>
        <authorList>
            <person name="Yang J."/>
            <person name="Wariss H.M."/>
            <person name="Tao L."/>
            <person name="Zhang R."/>
            <person name="Yun Q."/>
            <person name="Hollingsworth P."/>
            <person name="Dao Z."/>
            <person name="Luo G."/>
            <person name="Guo H."/>
            <person name="Ma Y."/>
            <person name="Sun W."/>
        </authorList>
    </citation>
    <scope>NUCLEOTIDE SEQUENCE [LARGE SCALE GENOMIC DNA]</scope>
    <source>
        <strain evidence="15">cv. Malutang</strain>
    </source>
</reference>
<dbReference type="GO" id="GO:0020037">
    <property type="term" value="F:heme binding"/>
    <property type="evidence" value="ECO:0007669"/>
    <property type="project" value="UniProtKB-UniRule"/>
</dbReference>
<dbReference type="InterPro" id="IPR036400">
    <property type="entry name" value="Cyt_B5-like_heme/steroid_sf"/>
</dbReference>
<dbReference type="EMBL" id="VAHF01000004">
    <property type="protein sequence ID" value="TXG63076.1"/>
    <property type="molecule type" value="Genomic_DNA"/>
</dbReference>
<dbReference type="GO" id="GO:0046872">
    <property type="term" value="F:metal ion binding"/>
    <property type="evidence" value="ECO:0007669"/>
    <property type="project" value="UniProtKB-UniRule"/>
</dbReference>
<proteinExistence type="inferred from homology"/>
<keyword evidence="4 12" id="KW-0812">Transmembrane</keyword>
<dbReference type="OrthoDB" id="260519at2759"/>
<evidence type="ECO:0000256" key="12">
    <source>
        <dbReference type="RuleBase" id="RU362121"/>
    </source>
</evidence>
<dbReference type="AlphaFoldDB" id="A0A5C7I3B0"/>
<dbReference type="SMART" id="SM01117">
    <property type="entry name" value="Cyt-b5"/>
    <property type="match status" value="2"/>
</dbReference>
<sequence length="258" mass="29024">MAKVLDFEDVKKHNHKTDCWLIISGKVYDVTPFLDDHPGGDEAMINVTGKDATNDFDDVGHSKSALDMLQKYYVGEINKSTIPTTKKYKPPPRETIKPSDSGFVGAGFLVLHLRDALWLVSSKSVASMAKVHDFQEVKKHNDRTDCWLIISGKVYDVTPFLEDHPGGDEIMLAATEKDATEDFEEVGHSNSAKEMMEKYYIGEVDNSTVPPTRKYKPPLRIDLKTDNDTGFGTKILRFLIPLLILGIGFALRYLKKEE</sequence>
<comment type="similarity">
    <text evidence="11 12">Belongs to the cytochrome b5 family.</text>
</comment>
<keyword evidence="9 12" id="KW-0408">Iron</keyword>
<dbReference type="InterPro" id="IPR001199">
    <property type="entry name" value="Cyt_B5-like_heme/steroid-bd"/>
</dbReference>
<evidence type="ECO:0000256" key="2">
    <source>
        <dbReference type="ARBA" id="ARBA00022448"/>
    </source>
</evidence>
<dbReference type="Gene3D" id="3.10.120.10">
    <property type="entry name" value="Cytochrome b5-like heme/steroid binding domain"/>
    <property type="match status" value="2"/>
</dbReference>
<gene>
    <name evidence="14" type="ORF">EZV62_010070</name>
</gene>
<dbReference type="SUPFAM" id="SSF55856">
    <property type="entry name" value="Cytochrome b5-like heme/steroid binding domain"/>
    <property type="match status" value="2"/>
</dbReference>
<evidence type="ECO:0000256" key="7">
    <source>
        <dbReference type="ARBA" id="ARBA00022982"/>
    </source>
</evidence>
<evidence type="ECO:0000256" key="10">
    <source>
        <dbReference type="ARBA" id="ARBA00023136"/>
    </source>
</evidence>
<protein>
    <recommendedName>
        <fullName evidence="13">Cytochrome b5 heme-binding domain-containing protein</fullName>
    </recommendedName>
</protein>
<evidence type="ECO:0000256" key="11">
    <source>
        <dbReference type="ARBA" id="ARBA00038168"/>
    </source>
</evidence>
<dbReference type="PROSITE" id="PS00191">
    <property type="entry name" value="CYTOCHROME_B5_1"/>
    <property type="match status" value="2"/>
</dbReference>
<evidence type="ECO:0000256" key="8">
    <source>
        <dbReference type="ARBA" id="ARBA00022989"/>
    </source>
</evidence>
<evidence type="ECO:0000313" key="15">
    <source>
        <dbReference type="Proteomes" id="UP000323000"/>
    </source>
</evidence>
<dbReference type="FunFam" id="3.10.120.10:FF:000002">
    <property type="entry name" value="Cytochrome b5 type B"/>
    <property type="match status" value="2"/>
</dbReference>
<evidence type="ECO:0000256" key="6">
    <source>
        <dbReference type="ARBA" id="ARBA00022824"/>
    </source>
</evidence>
<comment type="caution">
    <text evidence="14">The sequence shown here is derived from an EMBL/GenBank/DDBJ whole genome shotgun (WGS) entry which is preliminary data.</text>
</comment>
<keyword evidence="7" id="KW-0249">Electron transport</keyword>
<evidence type="ECO:0000256" key="9">
    <source>
        <dbReference type="ARBA" id="ARBA00023004"/>
    </source>
</evidence>
<evidence type="ECO:0000256" key="1">
    <source>
        <dbReference type="ARBA" id="ARBA00004131"/>
    </source>
</evidence>
<evidence type="ECO:0000256" key="4">
    <source>
        <dbReference type="ARBA" id="ARBA00022692"/>
    </source>
</evidence>
<evidence type="ECO:0000313" key="14">
    <source>
        <dbReference type="EMBL" id="TXG63076.1"/>
    </source>
</evidence>
<feature type="domain" description="Cytochrome b5 heme-binding" evidence="13">
    <location>
        <begin position="2"/>
        <end position="78"/>
    </location>
</feature>
<accession>A0A5C7I3B0</accession>
<organism evidence="14 15">
    <name type="scientific">Acer yangbiense</name>
    <dbReference type="NCBI Taxonomy" id="1000413"/>
    <lineage>
        <taxon>Eukaryota</taxon>
        <taxon>Viridiplantae</taxon>
        <taxon>Streptophyta</taxon>
        <taxon>Embryophyta</taxon>
        <taxon>Tracheophyta</taxon>
        <taxon>Spermatophyta</taxon>
        <taxon>Magnoliopsida</taxon>
        <taxon>eudicotyledons</taxon>
        <taxon>Gunneridae</taxon>
        <taxon>Pentapetalae</taxon>
        <taxon>rosids</taxon>
        <taxon>malvids</taxon>
        <taxon>Sapindales</taxon>
        <taxon>Sapindaceae</taxon>
        <taxon>Hippocastanoideae</taxon>
        <taxon>Acereae</taxon>
        <taxon>Acer</taxon>
    </lineage>
</organism>
<dbReference type="PANTHER" id="PTHR19359">
    <property type="entry name" value="CYTOCHROME B5"/>
    <property type="match status" value="1"/>
</dbReference>
<keyword evidence="15" id="KW-1185">Reference proteome</keyword>
<evidence type="ECO:0000259" key="13">
    <source>
        <dbReference type="PROSITE" id="PS50255"/>
    </source>
</evidence>
<dbReference type="PRINTS" id="PR00363">
    <property type="entry name" value="CYTOCHROMEB5"/>
</dbReference>
<keyword evidence="2" id="KW-0813">Transport</keyword>